<evidence type="ECO:0000313" key="1">
    <source>
        <dbReference type="EMBL" id="SHN66736.1"/>
    </source>
</evidence>
<proteinExistence type="predicted"/>
<accession>A0A1M7T7Q8</accession>
<evidence type="ECO:0000313" key="2">
    <source>
        <dbReference type="Proteomes" id="UP000186469"/>
    </source>
</evidence>
<dbReference type="Proteomes" id="UP000186469">
    <property type="component" value="Unassembled WGS sequence"/>
</dbReference>
<organism evidence="1 2">
    <name type="scientific">Desulfovibrio litoralis DSM 11393</name>
    <dbReference type="NCBI Taxonomy" id="1121455"/>
    <lineage>
        <taxon>Bacteria</taxon>
        <taxon>Pseudomonadati</taxon>
        <taxon>Thermodesulfobacteriota</taxon>
        <taxon>Desulfovibrionia</taxon>
        <taxon>Desulfovibrionales</taxon>
        <taxon>Desulfovibrionaceae</taxon>
        <taxon>Desulfovibrio</taxon>
    </lineage>
</organism>
<keyword evidence="2" id="KW-1185">Reference proteome</keyword>
<sequence length="145" mass="16470">MSEAECQLLAEEYHDCFEDLNDAAFRQAVTSAMKTCRFFPTPADIQEAYNNCPAQPIKHLNNGPLALEGKTEEELFRESEICAMIFNLGMKGNIQAKEFLSKGQKTGSPEWEHEAFKLLGDRYPVKPKVAFEREIKQNPEVLAKQ</sequence>
<gene>
    <name evidence="1" type="ORF">SAMN02745728_01684</name>
</gene>
<protein>
    <submittedName>
        <fullName evidence="1">Uncharacterized protein</fullName>
    </submittedName>
</protein>
<dbReference type="EMBL" id="FRDI01000008">
    <property type="protein sequence ID" value="SHN66736.1"/>
    <property type="molecule type" value="Genomic_DNA"/>
</dbReference>
<reference evidence="1 2" key="1">
    <citation type="submission" date="2016-12" db="EMBL/GenBank/DDBJ databases">
        <authorList>
            <person name="Song W.-J."/>
            <person name="Kurnit D.M."/>
        </authorList>
    </citation>
    <scope>NUCLEOTIDE SEQUENCE [LARGE SCALE GENOMIC DNA]</scope>
    <source>
        <strain evidence="1 2">DSM 11393</strain>
    </source>
</reference>
<dbReference type="AlphaFoldDB" id="A0A1M7T7Q8"/>
<name>A0A1M7T7Q8_9BACT</name>
<dbReference type="STRING" id="1121455.SAMN02745728_01684"/>